<dbReference type="OrthoDB" id="6120740at2"/>
<sequence length="67" mass="8016">MGTKIRVDQVPADDIEDWDDDFEDRDTSTRGKKISYNSKKRRQIEERMEERLLARQISSGYEDSLYE</sequence>
<name>A0A1A9EX96_9GAMM</name>
<accession>A0A1A9EX96</accession>
<proteinExistence type="predicted"/>
<organism evidence="2 3">
    <name type="scientific">Marinobacterium aestuarii</name>
    <dbReference type="NCBI Taxonomy" id="1821621"/>
    <lineage>
        <taxon>Bacteria</taxon>
        <taxon>Pseudomonadati</taxon>
        <taxon>Pseudomonadota</taxon>
        <taxon>Gammaproteobacteria</taxon>
        <taxon>Oceanospirillales</taxon>
        <taxon>Oceanospirillaceae</taxon>
        <taxon>Marinobacterium</taxon>
    </lineage>
</organism>
<dbReference type="NCBIfam" id="NF046101">
    <property type="entry name" value="PA3496_fam"/>
    <property type="match status" value="1"/>
</dbReference>
<evidence type="ECO:0000313" key="3">
    <source>
        <dbReference type="Proteomes" id="UP000078070"/>
    </source>
</evidence>
<dbReference type="InterPro" id="IPR058510">
    <property type="entry name" value="DUF8197"/>
</dbReference>
<dbReference type="AlphaFoldDB" id="A0A1A9EX96"/>
<dbReference type="KEGG" id="mars:A8C75_07625"/>
<dbReference type="EMBL" id="CP015839">
    <property type="protein sequence ID" value="ANG62370.1"/>
    <property type="molecule type" value="Genomic_DNA"/>
</dbReference>
<evidence type="ECO:0000313" key="2">
    <source>
        <dbReference type="EMBL" id="ANG62370.1"/>
    </source>
</evidence>
<dbReference type="RefSeq" id="WP_067380258.1">
    <property type="nucleotide sequence ID" value="NZ_CP015839.1"/>
</dbReference>
<evidence type="ECO:0000256" key="1">
    <source>
        <dbReference type="SAM" id="MobiDB-lite"/>
    </source>
</evidence>
<dbReference type="InterPro" id="IPR058059">
    <property type="entry name" value="PA3496-like"/>
</dbReference>
<dbReference type="Pfam" id="PF26620">
    <property type="entry name" value="DUF8197"/>
    <property type="match status" value="1"/>
</dbReference>
<protein>
    <submittedName>
        <fullName evidence="2">Uncharacterized protein</fullName>
    </submittedName>
</protein>
<keyword evidence="3" id="KW-1185">Reference proteome</keyword>
<reference evidence="2 3" key="2">
    <citation type="journal article" date="2018" name="Int. J. Syst. Evol. Microbiol.">
        <title>Marinobacterium aestuarii sp. nov., a benzene-degrading marine bacterium isolated from estuary sediment.</title>
        <authorList>
            <person name="Bae S.S."/>
            <person name="Jung J."/>
            <person name="Chung D."/>
            <person name="Baek K."/>
        </authorList>
    </citation>
    <scope>NUCLEOTIDE SEQUENCE [LARGE SCALE GENOMIC DNA]</scope>
    <source>
        <strain evidence="2 3">ST58-10</strain>
    </source>
</reference>
<feature type="region of interest" description="Disordered" evidence="1">
    <location>
        <begin position="16"/>
        <end position="36"/>
    </location>
</feature>
<gene>
    <name evidence="2" type="ORF">A8C75_07625</name>
</gene>
<reference evidence="3" key="1">
    <citation type="submission" date="2016-05" db="EMBL/GenBank/DDBJ databases">
        <authorList>
            <person name="Baek K."/>
            <person name="Yang S.-J."/>
        </authorList>
    </citation>
    <scope>NUCLEOTIDE SEQUENCE [LARGE SCALE GENOMIC DNA]</scope>
    <source>
        <strain evidence="3">ST58-10</strain>
    </source>
</reference>
<dbReference type="Proteomes" id="UP000078070">
    <property type="component" value="Chromosome"/>
</dbReference>